<feature type="compositionally biased region" description="Basic and acidic residues" evidence="1">
    <location>
        <begin position="27"/>
        <end position="41"/>
    </location>
</feature>
<dbReference type="EMBL" id="BPLQ01003237">
    <property type="protein sequence ID" value="GIX98830.1"/>
    <property type="molecule type" value="Genomic_DNA"/>
</dbReference>
<organism evidence="2 3">
    <name type="scientific">Caerostris darwini</name>
    <dbReference type="NCBI Taxonomy" id="1538125"/>
    <lineage>
        <taxon>Eukaryota</taxon>
        <taxon>Metazoa</taxon>
        <taxon>Ecdysozoa</taxon>
        <taxon>Arthropoda</taxon>
        <taxon>Chelicerata</taxon>
        <taxon>Arachnida</taxon>
        <taxon>Araneae</taxon>
        <taxon>Araneomorphae</taxon>
        <taxon>Entelegynae</taxon>
        <taxon>Araneoidea</taxon>
        <taxon>Araneidae</taxon>
        <taxon>Caerostris</taxon>
    </lineage>
</organism>
<feature type="region of interest" description="Disordered" evidence="1">
    <location>
        <begin position="26"/>
        <end position="57"/>
    </location>
</feature>
<protein>
    <submittedName>
        <fullName evidence="2">Uncharacterized protein</fullName>
    </submittedName>
</protein>
<reference evidence="2 3" key="1">
    <citation type="submission" date="2021-06" db="EMBL/GenBank/DDBJ databases">
        <title>Caerostris darwini draft genome.</title>
        <authorList>
            <person name="Kono N."/>
            <person name="Arakawa K."/>
        </authorList>
    </citation>
    <scope>NUCLEOTIDE SEQUENCE [LARGE SCALE GENOMIC DNA]</scope>
</reference>
<proteinExistence type="predicted"/>
<comment type="caution">
    <text evidence="2">The sequence shown here is derived from an EMBL/GenBank/DDBJ whole genome shotgun (WGS) entry which is preliminary data.</text>
</comment>
<evidence type="ECO:0000313" key="3">
    <source>
        <dbReference type="Proteomes" id="UP001054837"/>
    </source>
</evidence>
<evidence type="ECO:0000256" key="1">
    <source>
        <dbReference type="SAM" id="MobiDB-lite"/>
    </source>
</evidence>
<sequence length="329" mass="34991">MRFEFSQFPVFARALFSDGESSIQTKAKGEKVLPRGSDSARDQGQASAPIGFESGAESTPPLVPPFWATKNKNCAEIATLGSPYVEIGYKSDTLSPTIIIQSSTAGKHSTTMKVFAVLALFVAVAVAEEMMAAESYPVASYHQGPALAASSAGHAYGAHGQHSRGYGAHGASNYGDHGRYADRAHAAHGHHNIGGHAAHDAHGAHASHYGKYRNVGAYAQDKGTGYEKAYAYDKKAGHHAITNDHGAHAAHYGVRDRNAHHNVGAYARAGHDRHGSHNKYGAQSHGVRAHDNGAYGRYGSAHAQMVHHAPAVTTYHHAPAPVHHGYSRY</sequence>
<keyword evidence="3" id="KW-1185">Reference proteome</keyword>
<gene>
    <name evidence="2" type="ORF">CDAR_113731</name>
</gene>
<dbReference type="Proteomes" id="UP001054837">
    <property type="component" value="Unassembled WGS sequence"/>
</dbReference>
<evidence type="ECO:0000313" key="2">
    <source>
        <dbReference type="EMBL" id="GIX98830.1"/>
    </source>
</evidence>
<accession>A0AAV4PPF1</accession>
<name>A0AAV4PPF1_9ARAC</name>
<dbReference type="AlphaFoldDB" id="A0AAV4PPF1"/>